<name>A0A5S9F654_UABAM</name>
<reference evidence="1 2" key="1">
    <citation type="submission" date="2019-08" db="EMBL/GenBank/DDBJ databases">
        <title>Complete genome sequence of Candidatus Uab amorphum.</title>
        <authorList>
            <person name="Shiratori T."/>
            <person name="Suzuki S."/>
            <person name="Kakizawa Y."/>
            <person name="Ishida K."/>
        </authorList>
    </citation>
    <scope>NUCLEOTIDE SEQUENCE [LARGE SCALE GENOMIC DNA]</scope>
    <source>
        <strain evidence="1 2">SRT547</strain>
    </source>
</reference>
<protein>
    <submittedName>
        <fullName evidence="1">Uncharacterized protein</fullName>
    </submittedName>
</protein>
<dbReference type="AlphaFoldDB" id="A0A5S9F654"/>
<sequence length="78" mass="9158">MCRQNGEDAERTDKNPGRCYTRTGSAATLESFLTRNNKCKLKETKDMLYSLVFVNNRFLLGKIKRVYKAKAITMEYYY</sequence>
<evidence type="ECO:0000313" key="2">
    <source>
        <dbReference type="Proteomes" id="UP000326354"/>
    </source>
</evidence>
<evidence type="ECO:0000313" key="1">
    <source>
        <dbReference type="EMBL" id="BBM86254.1"/>
    </source>
</evidence>
<gene>
    <name evidence="1" type="ORF">UABAM_04640</name>
</gene>
<proteinExistence type="predicted"/>
<organism evidence="1 2">
    <name type="scientific">Uabimicrobium amorphum</name>
    <dbReference type="NCBI Taxonomy" id="2596890"/>
    <lineage>
        <taxon>Bacteria</taxon>
        <taxon>Pseudomonadati</taxon>
        <taxon>Planctomycetota</taxon>
        <taxon>Candidatus Uabimicrobiia</taxon>
        <taxon>Candidatus Uabimicrobiales</taxon>
        <taxon>Candidatus Uabimicrobiaceae</taxon>
        <taxon>Candidatus Uabimicrobium</taxon>
    </lineage>
</organism>
<dbReference type="Proteomes" id="UP000326354">
    <property type="component" value="Chromosome"/>
</dbReference>
<keyword evidence="2" id="KW-1185">Reference proteome</keyword>
<accession>A0A5S9F654</accession>
<dbReference type="RefSeq" id="WP_151970320.1">
    <property type="nucleotide sequence ID" value="NZ_AP019860.1"/>
</dbReference>
<dbReference type="KEGG" id="uam:UABAM_04640"/>
<dbReference type="EMBL" id="AP019860">
    <property type="protein sequence ID" value="BBM86254.1"/>
    <property type="molecule type" value="Genomic_DNA"/>
</dbReference>